<dbReference type="Pfam" id="PF00112">
    <property type="entry name" value="Peptidase_C1"/>
    <property type="match status" value="1"/>
</dbReference>
<dbReference type="InterPro" id="IPR038765">
    <property type="entry name" value="Papain-like_cys_pep_sf"/>
</dbReference>
<dbReference type="GO" id="GO:0008234">
    <property type="term" value="F:cysteine-type peptidase activity"/>
    <property type="evidence" value="ECO:0007669"/>
    <property type="project" value="InterPro"/>
</dbReference>
<feature type="domain" description="Peptidase C1A papain C-terminal" evidence="3">
    <location>
        <begin position="6"/>
        <end position="167"/>
    </location>
</feature>
<dbReference type="InterPro" id="IPR013128">
    <property type="entry name" value="Peptidase_C1A"/>
</dbReference>
<sequence>MMQGLLYDDAWKTFVAQQPAGAGAGDGGSTAQQQQQCPRDAVDAELGKLDSSDRVVQLSSRALRIHGWEAIAMSDYALRQVVANQPVVALVNVATDWTTYTGGLYTGNCSPKTADANHAVLVIGYTETAWIVKNSWGTSWGSGGYIYLPRGGRNNTCGILNFATYPVLDGVPAERRGQLMREAYCNGVFKVQKDATSGLTPTLRELVSQHAGVTMDEFLRVNTHLPSNPDSRPELLEAYYVPPCKLNPAKPPAPSMECGTTYHISTTTAGGGGGPQGGGSTRAARNLYEQGAEGKRLQALHAGERWRRRQMLVSLQLVCSDGTVVPIGHDVAASSGSKYALSEEAQGYTSFNWAEPFCQAGFDVLRATRLGYYDDTSAAISARCRSTLFWTERTTGDGIADRPDLDYTPYVYAFDGAPTAAMASSSFMEAVNSTCGVAGALTMPTAQGDQAAAAAATPTEAAAAAAAGADADPDEVPPTQLTPPQPGVNHTELACARAVADFWSRLLQFAQLGVPRKGWEGVDATHPILAVVDGMLLCALPQAMELELEE</sequence>
<dbReference type="SMART" id="SM00645">
    <property type="entry name" value="Pept_C1"/>
    <property type="match status" value="1"/>
</dbReference>
<gene>
    <name evidence="4" type="ORF">HYH02_005806</name>
</gene>
<dbReference type="SUPFAM" id="SSF54001">
    <property type="entry name" value="Cysteine proteinases"/>
    <property type="match status" value="1"/>
</dbReference>
<dbReference type="Proteomes" id="UP000613740">
    <property type="component" value="Unassembled WGS sequence"/>
</dbReference>
<evidence type="ECO:0000259" key="3">
    <source>
        <dbReference type="SMART" id="SM00645"/>
    </source>
</evidence>
<accession>A0A835WKG4</accession>
<dbReference type="GO" id="GO:0006508">
    <property type="term" value="P:proteolysis"/>
    <property type="evidence" value="ECO:0007669"/>
    <property type="project" value="InterPro"/>
</dbReference>
<reference evidence="4" key="1">
    <citation type="journal article" date="2020" name="bioRxiv">
        <title>Comparative genomics of Chlamydomonas.</title>
        <authorList>
            <person name="Craig R.J."/>
            <person name="Hasan A.R."/>
            <person name="Ness R.W."/>
            <person name="Keightley P.D."/>
        </authorList>
    </citation>
    <scope>NUCLEOTIDE SEQUENCE</scope>
    <source>
        <strain evidence="4">CCAP 11/173</strain>
    </source>
</reference>
<comment type="caution">
    <text evidence="4">The sequence shown here is derived from an EMBL/GenBank/DDBJ whole genome shotgun (WGS) entry which is preliminary data.</text>
</comment>
<evidence type="ECO:0000256" key="1">
    <source>
        <dbReference type="ARBA" id="ARBA00008455"/>
    </source>
</evidence>
<protein>
    <recommendedName>
        <fullName evidence="3">Peptidase C1A papain C-terminal domain-containing protein</fullName>
    </recommendedName>
</protein>
<comment type="similarity">
    <text evidence="1">Belongs to the peptidase C1 family.</text>
</comment>
<name>A0A835WKG4_9CHLO</name>
<dbReference type="OrthoDB" id="558646at2759"/>
<dbReference type="AlphaFoldDB" id="A0A835WKG4"/>
<dbReference type="EMBL" id="JAEHOD010000015">
    <property type="protein sequence ID" value="KAG2449057.1"/>
    <property type="molecule type" value="Genomic_DNA"/>
</dbReference>
<evidence type="ECO:0000313" key="4">
    <source>
        <dbReference type="EMBL" id="KAG2449057.1"/>
    </source>
</evidence>
<dbReference type="Gene3D" id="3.90.70.10">
    <property type="entry name" value="Cysteine proteinases"/>
    <property type="match status" value="1"/>
</dbReference>
<proteinExistence type="inferred from homology"/>
<feature type="region of interest" description="Disordered" evidence="2">
    <location>
        <begin position="463"/>
        <end position="487"/>
    </location>
</feature>
<dbReference type="PANTHER" id="PTHR12411">
    <property type="entry name" value="CYSTEINE PROTEASE FAMILY C1-RELATED"/>
    <property type="match status" value="1"/>
</dbReference>
<evidence type="ECO:0000256" key="2">
    <source>
        <dbReference type="SAM" id="MobiDB-lite"/>
    </source>
</evidence>
<evidence type="ECO:0000313" key="5">
    <source>
        <dbReference type="Proteomes" id="UP000613740"/>
    </source>
</evidence>
<organism evidence="4 5">
    <name type="scientific">Chlamydomonas schloesseri</name>
    <dbReference type="NCBI Taxonomy" id="2026947"/>
    <lineage>
        <taxon>Eukaryota</taxon>
        <taxon>Viridiplantae</taxon>
        <taxon>Chlorophyta</taxon>
        <taxon>core chlorophytes</taxon>
        <taxon>Chlorophyceae</taxon>
        <taxon>CS clade</taxon>
        <taxon>Chlamydomonadales</taxon>
        <taxon>Chlamydomonadaceae</taxon>
        <taxon>Chlamydomonas</taxon>
    </lineage>
</organism>
<dbReference type="InterPro" id="IPR000668">
    <property type="entry name" value="Peptidase_C1A_C"/>
</dbReference>
<keyword evidence="5" id="KW-1185">Reference proteome</keyword>